<sequence length="119" mass="13655">MKHKPTLFKGDLHAMVLLNRPDKQIVLTTFDKGTEINSFQSKELMILQVICGKLNFHTHEKSLTLSQGELFTLHKKEPYILTTSERTVFLLTLISDSLGQTNINFTENEVITQKYKPCC</sequence>
<evidence type="ECO:0000313" key="1">
    <source>
        <dbReference type="EMBL" id="HDR52066.1"/>
    </source>
</evidence>
<dbReference type="AlphaFoldDB" id="A0A831LWZ5"/>
<evidence type="ECO:0008006" key="2">
    <source>
        <dbReference type="Google" id="ProtNLM"/>
    </source>
</evidence>
<dbReference type="InterPro" id="IPR014710">
    <property type="entry name" value="RmlC-like_jellyroll"/>
</dbReference>
<dbReference type="Proteomes" id="UP000886047">
    <property type="component" value="Unassembled WGS sequence"/>
</dbReference>
<dbReference type="Gene3D" id="2.60.120.10">
    <property type="entry name" value="Jelly Rolls"/>
    <property type="match status" value="1"/>
</dbReference>
<gene>
    <name evidence="1" type="ORF">ENN90_10695</name>
</gene>
<organism evidence="1">
    <name type="scientific">Mariniphaga anaerophila</name>
    <dbReference type="NCBI Taxonomy" id="1484053"/>
    <lineage>
        <taxon>Bacteria</taxon>
        <taxon>Pseudomonadati</taxon>
        <taxon>Bacteroidota</taxon>
        <taxon>Bacteroidia</taxon>
        <taxon>Marinilabiliales</taxon>
        <taxon>Prolixibacteraceae</taxon>
        <taxon>Mariniphaga</taxon>
    </lineage>
</organism>
<dbReference type="EMBL" id="DSDK01000586">
    <property type="protein sequence ID" value="HDR52066.1"/>
    <property type="molecule type" value="Genomic_DNA"/>
</dbReference>
<protein>
    <recommendedName>
        <fullName evidence="2">AraC-type arabinose-binding/dimerisation domain-containing protein</fullName>
    </recommendedName>
</protein>
<accession>A0A831LWZ5</accession>
<comment type="caution">
    <text evidence="1">The sequence shown here is derived from an EMBL/GenBank/DDBJ whole genome shotgun (WGS) entry which is preliminary data.</text>
</comment>
<reference evidence="1" key="1">
    <citation type="journal article" date="2020" name="mSystems">
        <title>Genome- and Community-Level Interaction Insights into Carbon Utilization and Element Cycling Functions of Hydrothermarchaeota in Hydrothermal Sediment.</title>
        <authorList>
            <person name="Zhou Z."/>
            <person name="Liu Y."/>
            <person name="Xu W."/>
            <person name="Pan J."/>
            <person name="Luo Z.H."/>
            <person name="Li M."/>
        </authorList>
    </citation>
    <scope>NUCLEOTIDE SEQUENCE [LARGE SCALE GENOMIC DNA]</scope>
    <source>
        <strain evidence="1">SpSt-1217</strain>
    </source>
</reference>
<dbReference type="SUPFAM" id="SSF51182">
    <property type="entry name" value="RmlC-like cupins"/>
    <property type="match status" value="1"/>
</dbReference>
<dbReference type="InterPro" id="IPR011051">
    <property type="entry name" value="RmlC_Cupin_sf"/>
</dbReference>
<name>A0A831LWZ5_9BACT</name>
<proteinExistence type="predicted"/>